<dbReference type="HOGENOM" id="CLU_1488867_0_0_1"/>
<feature type="compositionally biased region" description="Polar residues" evidence="1">
    <location>
        <begin position="43"/>
        <end position="53"/>
    </location>
</feature>
<dbReference type="GeneID" id="19187251"/>
<gene>
    <name evidence="2" type="ORF">A1O5_02519</name>
</gene>
<name>W9XVD7_9EURO</name>
<evidence type="ECO:0000313" key="2">
    <source>
        <dbReference type="EMBL" id="EXJ74224.1"/>
    </source>
</evidence>
<feature type="compositionally biased region" description="Basic and acidic residues" evidence="1">
    <location>
        <begin position="69"/>
        <end position="84"/>
    </location>
</feature>
<feature type="compositionally biased region" description="Basic and acidic residues" evidence="1">
    <location>
        <begin position="93"/>
        <end position="106"/>
    </location>
</feature>
<feature type="compositionally biased region" description="Low complexity" evidence="1">
    <location>
        <begin position="54"/>
        <end position="65"/>
    </location>
</feature>
<dbReference type="Proteomes" id="UP000019471">
    <property type="component" value="Unassembled WGS sequence"/>
</dbReference>
<dbReference type="EMBL" id="AMGX01000003">
    <property type="protein sequence ID" value="EXJ74224.1"/>
    <property type="molecule type" value="Genomic_DNA"/>
</dbReference>
<protein>
    <submittedName>
        <fullName evidence="2">Uncharacterized protein</fullName>
    </submittedName>
</protein>
<feature type="region of interest" description="Disordered" evidence="1">
    <location>
        <begin position="39"/>
        <end position="107"/>
    </location>
</feature>
<reference evidence="2 3" key="1">
    <citation type="submission" date="2013-03" db="EMBL/GenBank/DDBJ databases">
        <title>The Genome Sequence of Cladophialophora psammophila CBS 110553.</title>
        <authorList>
            <consortium name="The Broad Institute Genomics Platform"/>
            <person name="Cuomo C."/>
            <person name="de Hoog S."/>
            <person name="Gorbushina A."/>
            <person name="Walker B."/>
            <person name="Young S.K."/>
            <person name="Zeng Q."/>
            <person name="Gargeya S."/>
            <person name="Fitzgerald M."/>
            <person name="Haas B."/>
            <person name="Abouelleil A."/>
            <person name="Allen A.W."/>
            <person name="Alvarado L."/>
            <person name="Arachchi H.M."/>
            <person name="Berlin A.M."/>
            <person name="Chapman S.B."/>
            <person name="Gainer-Dewar J."/>
            <person name="Goldberg J."/>
            <person name="Griggs A."/>
            <person name="Gujja S."/>
            <person name="Hansen M."/>
            <person name="Howarth C."/>
            <person name="Imamovic A."/>
            <person name="Ireland A."/>
            <person name="Larimer J."/>
            <person name="McCowan C."/>
            <person name="Murphy C."/>
            <person name="Pearson M."/>
            <person name="Poon T.W."/>
            <person name="Priest M."/>
            <person name="Roberts A."/>
            <person name="Saif S."/>
            <person name="Shea T."/>
            <person name="Sisk P."/>
            <person name="Sykes S."/>
            <person name="Wortman J."/>
            <person name="Nusbaum C."/>
            <person name="Birren B."/>
        </authorList>
    </citation>
    <scope>NUCLEOTIDE SEQUENCE [LARGE SCALE GENOMIC DNA]</scope>
    <source>
        <strain evidence="2 3">CBS 110553</strain>
    </source>
</reference>
<accession>W9XVD7</accession>
<dbReference type="RefSeq" id="XP_007741324.1">
    <property type="nucleotide sequence ID" value="XM_007743134.1"/>
</dbReference>
<evidence type="ECO:0000313" key="3">
    <source>
        <dbReference type="Proteomes" id="UP000019471"/>
    </source>
</evidence>
<evidence type="ECO:0000256" key="1">
    <source>
        <dbReference type="SAM" id="MobiDB-lite"/>
    </source>
</evidence>
<organism evidence="2 3">
    <name type="scientific">Cladophialophora psammophila CBS 110553</name>
    <dbReference type="NCBI Taxonomy" id="1182543"/>
    <lineage>
        <taxon>Eukaryota</taxon>
        <taxon>Fungi</taxon>
        <taxon>Dikarya</taxon>
        <taxon>Ascomycota</taxon>
        <taxon>Pezizomycotina</taxon>
        <taxon>Eurotiomycetes</taxon>
        <taxon>Chaetothyriomycetidae</taxon>
        <taxon>Chaetothyriales</taxon>
        <taxon>Herpotrichiellaceae</taxon>
        <taxon>Cladophialophora</taxon>
    </lineage>
</organism>
<proteinExistence type="predicted"/>
<dbReference type="AlphaFoldDB" id="W9XVD7"/>
<comment type="caution">
    <text evidence="2">The sequence shown here is derived from an EMBL/GenBank/DDBJ whole genome shotgun (WGS) entry which is preliminary data.</text>
</comment>
<dbReference type="PROSITE" id="PS51257">
    <property type="entry name" value="PROKAR_LIPOPROTEIN"/>
    <property type="match status" value="1"/>
</dbReference>
<sequence>MFRPTTTQMIGSTACIEHLNKTVIVSLTTNTIITTNSMMSTNKAKSGSPVPNSETPAPTTETTDTSKNMSKETSEAPDPKKTEESTGDPKPLMGKEKLEAARKRASEATLVTQAERTKMFNSGEEGTWAAKSMISPKLKLGNEGGYMLMGRTIGGPQTEPDWTPEQRKMIAQVVGTERPIA</sequence>
<keyword evidence="3" id="KW-1185">Reference proteome</keyword>